<evidence type="ECO:0000313" key="2">
    <source>
        <dbReference type="Ensembl" id="ENSMALP00000026109.1"/>
    </source>
</evidence>
<reference evidence="2" key="2">
    <citation type="submission" date="2025-09" db="UniProtKB">
        <authorList>
            <consortium name="Ensembl"/>
        </authorList>
    </citation>
    <scope>IDENTIFICATION</scope>
</reference>
<dbReference type="STRING" id="43700.ENSMALP00000026109"/>
<evidence type="ECO:0000313" key="3">
    <source>
        <dbReference type="Proteomes" id="UP000261600"/>
    </source>
</evidence>
<dbReference type="PANTHER" id="PTHR21963">
    <property type="entry name" value="PF6"/>
    <property type="match status" value="1"/>
</dbReference>
<dbReference type="GO" id="GO:1904158">
    <property type="term" value="P:axonemal central apparatus assembly"/>
    <property type="evidence" value="ECO:0007669"/>
    <property type="project" value="TreeGrafter"/>
</dbReference>
<keyword evidence="3" id="KW-1185">Reference proteome</keyword>
<feature type="region of interest" description="Disordered" evidence="1">
    <location>
        <begin position="303"/>
        <end position="342"/>
    </location>
</feature>
<dbReference type="Proteomes" id="UP000261600">
    <property type="component" value="Unplaced"/>
</dbReference>
<dbReference type="GO" id="GO:0003351">
    <property type="term" value="P:epithelial cilium movement involved in extracellular fluid movement"/>
    <property type="evidence" value="ECO:0007669"/>
    <property type="project" value="TreeGrafter"/>
</dbReference>
<proteinExistence type="predicted"/>
<dbReference type="Ensembl" id="ENSMALT00000026590.1">
    <property type="protein sequence ID" value="ENSMALP00000026109.1"/>
    <property type="gene ID" value="ENSMALG00000018128.1"/>
</dbReference>
<name>A0A3Q3K0D7_MONAL</name>
<organism evidence="2 3">
    <name type="scientific">Monopterus albus</name>
    <name type="common">Swamp eel</name>
    <dbReference type="NCBI Taxonomy" id="43700"/>
    <lineage>
        <taxon>Eukaryota</taxon>
        <taxon>Metazoa</taxon>
        <taxon>Chordata</taxon>
        <taxon>Craniata</taxon>
        <taxon>Vertebrata</taxon>
        <taxon>Euteleostomi</taxon>
        <taxon>Actinopterygii</taxon>
        <taxon>Neopterygii</taxon>
        <taxon>Teleostei</taxon>
        <taxon>Neoteleostei</taxon>
        <taxon>Acanthomorphata</taxon>
        <taxon>Anabantaria</taxon>
        <taxon>Synbranchiformes</taxon>
        <taxon>Synbranchidae</taxon>
        <taxon>Monopterus</taxon>
    </lineage>
</organism>
<dbReference type="GO" id="GO:0005576">
    <property type="term" value="C:extracellular region"/>
    <property type="evidence" value="ECO:0007669"/>
    <property type="project" value="GOC"/>
</dbReference>
<feature type="compositionally biased region" description="Low complexity" evidence="1">
    <location>
        <begin position="323"/>
        <end position="333"/>
    </location>
</feature>
<evidence type="ECO:0000256" key="1">
    <source>
        <dbReference type="SAM" id="MobiDB-lite"/>
    </source>
</evidence>
<protein>
    <submittedName>
        <fullName evidence="2">Uncharacterized protein</fullName>
    </submittedName>
</protein>
<dbReference type="GO" id="GO:1990716">
    <property type="term" value="C:axonemal central apparatus"/>
    <property type="evidence" value="ECO:0007669"/>
    <property type="project" value="TreeGrafter"/>
</dbReference>
<reference evidence="2" key="1">
    <citation type="submission" date="2025-08" db="UniProtKB">
        <authorList>
            <consortium name="Ensembl"/>
        </authorList>
    </citation>
    <scope>IDENTIFICATION</scope>
</reference>
<dbReference type="AlphaFoldDB" id="A0A3Q3K0D7"/>
<sequence>MASWCSYIRVSVVRFNLCAWYLLCMKVTERAKLLLDAGEEIPCDLMAKILKFQLLQVKASDRQRREAEQVRAGSQIFKGVASLIYDCLDWRRQHQHYLDSIKLINIPWYSLNISQLMTVCDSKKSVREQNAGLHPLSTHADMRYYKKLLDTIPPEASSVHLILHCMLEQVGLCLFPHYLLIWTLFSEMCLYSGFDPAEVELSMMRLTPVGDLIRSVQQRNGASCWMAVKQQLQHYCTDDAVSWPEVERLLHQSVFETMPLTGVDRHGVLLNTVRPPTAVPWDNPLSYAEQQLHNLRTKGLKTLSSAKKSRAETDVSSAKTPVESTTTAAPPVEEATERHQTEEPFKVRAPTNHQSAEFMFTSSTSVCVYMCVMCRVSQATAWMES</sequence>
<accession>A0A3Q3K0D7</accession>
<dbReference type="PANTHER" id="PTHR21963:SF1">
    <property type="entry name" value="SPERM-ASSOCIATED ANTIGEN 17"/>
    <property type="match status" value="1"/>
</dbReference>
<dbReference type="InterPro" id="IPR026173">
    <property type="entry name" value="SPAG17"/>
</dbReference>